<dbReference type="Proteomes" id="UP001186974">
    <property type="component" value="Unassembled WGS sequence"/>
</dbReference>
<accession>A0ACC3D5R4</accession>
<keyword evidence="2" id="KW-1185">Reference proteome</keyword>
<comment type="caution">
    <text evidence="1">The sequence shown here is derived from an EMBL/GenBank/DDBJ whole genome shotgun (WGS) entry which is preliminary data.</text>
</comment>
<reference evidence="1" key="1">
    <citation type="submission" date="2024-09" db="EMBL/GenBank/DDBJ databases">
        <title>Black Yeasts Isolated from many extreme environments.</title>
        <authorList>
            <person name="Coleine C."/>
            <person name="Stajich J.E."/>
            <person name="Selbmann L."/>
        </authorList>
    </citation>
    <scope>NUCLEOTIDE SEQUENCE</scope>
    <source>
        <strain evidence="1">CCFEE 5737</strain>
    </source>
</reference>
<sequence>MFKSRLPRKDPCAIFVHAGAGYHSIQNEAIHLQACNDAAKAGMAVLRAGGSAVDAVEIAIKVLEDREITNAGYGSNLAMDGVVECDASIVDHHGRSGGVGAVAQIRNPISLARLVLEHTTKQLTLRRVPPNLLVGQGATDFAYEQGMNVLPHDALVSPAARERWVRWQADLKHAEKRAARAAGGSKRDVKSPHIADPTTEETIINKLREDHKRSLLVEPSQRSSSPSTVGSVTITPETPPTPFSDLVAVDLREPPGSLQEASRNAFINSTQHVPTLSDLGRQSPTDHEVSDIDDTVNDAWMTSAGRGWDGSSGGEESTSSTATLNPHTATTAAAPSEPDDTESKNVPSVDDAQFPSEDVVTDTVGAIAIDSSGNIACGASSGGIGMKYRGRVGPAALVGVGAAVIPVNENDKAKTAVAAVTSGTGEHMTTTLAATVCAERLYHGLKKGKGAMMEMADHDDDAIRSVIEDDFMGHPSVRNSYSAGAIGMLSVKKTREGVFL</sequence>
<dbReference type="EMBL" id="JAWDJW010007381">
    <property type="protein sequence ID" value="KAK3062266.1"/>
    <property type="molecule type" value="Genomic_DNA"/>
</dbReference>
<name>A0ACC3D5R4_9PEZI</name>
<evidence type="ECO:0000313" key="2">
    <source>
        <dbReference type="Proteomes" id="UP001186974"/>
    </source>
</evidence>
<proteinExistence type="predicted"/>
<gene>
    <name evidence="1" type="ORF">LTS18_004480</name>
</gene>
<organism evidence="1 2">
    <name type="scientific">Coniosporium uncinatum</name>
    <dbReference type="NCBI Taxonomy" id="93489"/>
    <lineage>
        <taxon>Eukaryota</taxon>
        <taxon>Fungi</taxon>
        <taxon>Dikarya</taxon>
        <taxon>Ascomycota</taxon>
        <taxon>Pezizomycotina</taxon>
        <taxon>Dothideomycetes</taxon>
        <taxon>Dothideomycetes incertae sedis</taxon>
        <taxon>Coniosporium</taxon>
    </lineage>
</organism>
<protein>
    <submittedName>
        <fullName evidence="1">Uncharacterized protein</fullName>
    </submittedName>
</protein>
<evidence type="ECO:0000313" key="1">
    <source>
        <dbReference type="EMBL" id="KAK3062266.1"/>
    </source>
</evidence>